<reference evidence="2" key="2">
    <citation type="submission" date="2019-07" db="EMBL/GenBank/DDBJ databases">
        <authorList>
            <person name="Seetharam A."/>
            <person name="Woodhouse M."/>
            <person name="Cannon E."/>
        </authorList>
    </citation>
    <scope>NUCLEOTIDE SEQUENCE [LARGE SCALE GENOMIC DNA]</scope>
    <source>
        <strain evidence="2">cv. B73</strain>
    </source>
</reference>
<evidence type="ECO:0000256" key="1">
    <source>
        <dbReference type="SAM" id="MobiDB-lite"/>
    </source>
</evidence>
<feature type="region of interest" description="Disordered" evidence="1">
    <location>
        <begin position="1"/>
        <end position="124"/>
    </location>
</feature>
<dbReference type="Proteomes" id="UP000007305">
    <property type="component" value="Chromosome 7"/>
</dbReference>
<gene>
    <name evidence="2" type="primary">sbp29</name>
</gene>
<dbReference type="AlphaFoldDB" id="A0A804QEA9"/>
<proteinExistence type="predicted"/>
<feature type="compositionally biased region" description="Low complexity" evidence="1">
    <location>
        <begin position="103"/>
        <end position="113"/>
    </location>
</feature>
<reference evidence="3" key="1">
    <citation type="submission" date="2015-12" db="EMBL/GenBank/DDBJ databases">
        <title>Update maize B73 reference genome by single molecule sequencing technologies.</title>
        <authorList>
            <consortium name="Maize Genome Sequencing Project"/>
            <person name="Ware D."/>
        </authorList>
    </citation>
    <scope>NUCLEOTIDE SEQUENCE [LARGE SCALE GENOMIC DNA]</scope>
    <source>
        <strain evidence="3">cv. B73</strain>
    </source>
</reference>
<dbReference type="EnsemblPlants" id="Zm00001eb322280_T002">
    <property type="protein sequence ID" value="Zm00001eb322280_P002"/>
    <property type="gene ID" value="Zm00001eb322280"/>
</dbReference>
<reference evidence="2" key="3">
    <citation type="submission" date="2021-05" db="UniProtKB">
        <authorList>
            <consortium name="EnsemblPlants"/>
        </authorList>
    </citation>
    <scope>IDENTIFICATION</scope>
    <source>
        <strain evidence="2">cv. B73</strain>
    </source>
</reference>
<protein>
    <submittedName>
        <fullName evidence="2">Uncharacterized protein</fullName>
    </submittedName>
</protein>
<feature type="compositionally biased region" description="Low complexity" evidence="1">
    <location>
        <begin position="1"/>
        <end position="49"/>
    </location>
</feature>
<dbReference type="Gramene" id="Zm00001eb322280_T002">
    <property type="protein sequence ID" value="Zm00001eb322280_P002"/>
    <property type="gene ID" value="Zm00001eb322280"/>
</dbReference>
<sequence>MPDSSSSAGTGGMAPSSSAAASIAALAAAAASGDGSDDSGAANNNGALPLPLPPPHGVEDNNSPAELAGAGGTSRAVARRAELPGGAVQRRHGRGEAVQPEAQGVRRAPQGVRRPPRRPPPALLPAMQPLAAFFLGSWIAR</sequence>
<organism evidence="2 3">
    <name type="scientific">Zea mays</name>
    <name type="common">Maize</name>
    <dbReference type="NCBI Taxonomy" id="4577"/>
    <lineage>
        <taxon>Eukaryota</taxon>
        <taxon>Viridiplantae</taxon>
        <taxon>Streptophyta</taxon>
        <taxon>Embryophyta</taxon>
        <taxon>Tracheophyta</taxon>
        <taxon>Spermatophyta</taxon>
        <taxon>Magnoliopsida</taxon>
        <taxon>Liliopsida</taxon>
        <taxon>Poales</taxon>
        <taxon>Poaceae</taxon>
        <taxon>PACMAD clade</taxon>
        <taxon>Panicoideae</taxon>
        <taxon>Andropogonodae</taxon>
        <taxon>Andropogoneae</taxon>
        <taxon>Tripsacinae</taxon>
        <taxon>Zea</taxon>
    </lineage>
</organism>
<accession>A0A804QEA9</accession>
<name>A0A804QEA9_MAIZE</name>
<keyword evidence="3" id="KW-1185">Reference proteome</keyword>
<evidence type="ECO:0000313" key="2">
    <source>
        <dbReference type="EnsemblPlants" id="Zm00001eb322280_P002"/>
    </source>
</evidence>
<evidence type="ECO:0000313" key="3">
    <source>
        <dbReference type="Proteomes" id="UP000007305"/>
    </source>
</evidence>